<dbReference type="InterPro" id="IPR029058">
    <property type="entry name" value="AB_hydrolase_fold"/>
</dbReference>
<evidence type="ECO:0000313" key="3">
    <source>
        <dbReference type="Proteomes" id="UP000235786"/>
    </source>
</evidence>
<dbReference type="PANTHER" id="PTHR43433:SF5">
    <property type="entry name" value="AB HYDROLASE-1 DOMAIN-CONTAINING PROTEIN"/>
    <property type="match status" value="1"/>
</dbReference>
<accession>A0A2J6R137</accession>
<feature type="domain" description="AB hydrolase-1" evidence="1">
    <location>
        <begin position="33"/>
        <end position="281"/>
    </location>
</feature>
<dbReference type="EMBL" id="KZ613960">
    <property type="protein sequence ID" value="PMD32189.1"/>
    <property type="molecule type" value="Genomic_DNA"/>
</dbReference>
<protein>
    <submittedName>
        <fullName evidence="2">Alpha/beta-hydrolase</fullName>
    </submittedName>
</protein>
<dbReference type="Proteomes" id="UP000235786">
    <property type="component" value="Unassembled WGS sequence"/>
</dbReference>
<dbReference type="STRING" id="1149755.A0A2J6R137"/>
<dbReference type="InterPro" id="IPR050471">
    <property type="entry name" value="AB_hydrolase"/>
</dbReference>
<keyword evidence="2" id="KW-0378">Hydrolase</keyword>
<evidence type="ECO:0000259" key="1">
    <source>
        <dbReference type="Pfam" id="PF00561"/>
    </source>
</evidence>
<sequence length="296" mass="32107">MATFRAEPTKFATANGTNIAYRLFGAPSAPTNPPLVFLQHFRGTMNHWDPLLLAPLSLTRPILLLDYVGVGSSPGSVRDNFLSSAKDVIALLTSLNIKTTDLLGFSIGGFVAQLVTLEAPSLVRRLILAGTGPSAGEGLESGPQELFVDFVNAATIQENEKIYLRAFFTGGEGKQERGREWWGRIHGNEKDGDGGYLVSEATKMQVEAVVKWISGKGTDGKEVVDGEKSYERLGEIKCPVFVLAGKEDQVVPLMNAVVLCKLIKQARLVVFEDVGHGLLIDYVDEVVKNIELFLGS</sequence>
<evidence type="ECO:0000313" key="2">
    <source>
        <dbReference type="EMBL" id="PMD32189.1"/>
    </source>
</evidence>
<dbReference type="SUPFAM" id="SSF53474">
    <property type="entry name" value="alpha/beta-Hydrolases"/>
    <property type="match status" value="1"/>
</dbReference>
<organism evidence="2 3">
    <name type="scientific">Hyaloscypha variabilis (strain UAMH 11265 / GT02V1 / F)</name>
    <name type="common">Meliniomyces variabilis</name>
    <dbReference type="NCBI Taxonomy" id="1149755"/>
    <lineage>
        <taxon>Eukaryota</taxon>
        <taxon>Fungi</taxon>
        <taxon>Dikarya</taxon>
        <taxon>Ascomycota</taxon>
        <taxon>Pezizomycotina</taxon>
        <taxon>Leotiomycetes</taxon>
        <taxon>Helotiales</taxon>
        <taxon>Hyaloscyphaceae</taxon>
        <taxon>Hyaloscypha</taxon>
        <taxon>Hyaloscypha variabilis</taxon>
    </lineage>
</organism>
<dbReference type="Gene3D" id="3.40.50.1820">
    <property type="entry name" value="alpha/beta hydrolase"/>
    <property type="match status" value="1"/>
</dbReference>
<keyword evidence="3" id="KW-1185">Reference proteome</keyword>
<gene>
    <name evidence="2" type="ORF">L207DRAFT_572446</name>
</gene>
<dbReference type="GO" id="GO:0016787">
    <property type="term" value="F:hydrolase activity"/>
    <property type="evidence" value="ECO:0007669"/>
    <property type="project" value="UniProtKB-KW"/>
</dbReference>
<dbReference type="Pfam" id="PF00561">
    <property type="entry name" value="Abhydrolase_1"/>
    <property type="match status" value="1"/>
</dbReference>
<dbReference type="AlphaFoldDB" id="A0A2J6R137"/>
<reference evidence="2 3" key="1">
    <citation type="submission" date="2016-04" db="EMBL/GenBank/DDBJ databases">
        <title>A degradative enzymes factory behind the ericoid mycorrhizal symbiosis.</title>
        <authorList>
            <consortium name="DOE Joint Genome Institute"/>
            <person name="Martino E."/>
            <person name="Morin E."/>
            <person name="Grelet G."/>
            <person name="Kuo A."/>
            <person name="Kohler A."/>
            <person name="Daghino S."/>
            <person name="Barry K."/>
            <person name="Choi C."/>
            <person name="Cichocki N."/>
            <person name="Clum A."/>
            <person name="Copeland A."/>
            <person name="Hainaut M."/>
            <person name="Haridas S."/>
            <person name="Labutti K."/>
            <person name="Lindquist E."/>
            <person name="Lipzen A."/>
            <person name="Khouja H.-R."/>
            <person name="Murat C."/>
            <person name="Ohm R."/>
            <person name="Olson A."/>
            <person name="Spatafora J."/>
            <person name="Veneault-Fourrey C."/>
            <person name="Henrissat B."/>
            <person name="Grigoriev I."/>
            <person name="Martin F."/>
            <person name="Perotto S."/>
        </authorList>
    </citation>
    <scope>NUCLEOTIDE SEQUENCE [LARGE SCALE GENOMIC DNA]</scope>
    <source>
        <strain evidence="2 3">F</strain>
    </source>
</reference>
<dbReference type="OrthoDB" id="8119704at2759"/>
<name>A0A2J6R137_HYAVF</name>
<proteinExistence type="predicted"/>
<dbReference type="PANTHER" id="PTHR43433">
    <property type="entry name" value="HYDROLASE, ALPHA/BETA FOLD FAMILY PROTEIN"/>
    <property type="match status" value="1"/>
</dbReference>
<dbReference type="InterPro" id="IPR000073">
    <property type="entry name" value="AB_hydrolase_1"/>
</dbReference>